<sequence length="1037" mass="114144">MAPSPSTASVPLSTSSTTSTMALSTSPTTTSSYSTGDHIYKGKHTNRSWQQLPPELIRHIASLYLKDVATHLYCPVTWEVREVWPSRMVYAALCQAIELEKLMNVTPSWCTALKSHLFWNHACSLLDPHDILHQYAIVRPQAPAEGAAGAATIAPQPYRLPPHTHFRTMTYHSCIICRINSPCSSVGLGAAKRTHVIPRLGVISVCREHRKTTFCGVCLREAPAAECDPQFDVQSNMRLSGYNQLYSHGNFNLALGGYNPYATTLNPALMVLCSENEDDETWPGIDATCRSCRSEGLWNRIKSSTRDREAIGGPRFVQSSSSSRSSPASPRQLALARVPPWKYASADWETRQTVDAFIELGEGSITEVLNVAREKLWLRSYTKMPELMEQAVAATRWASEGMGTDFSQNSYHHREPESVAAPQQDHTRTTEGGDSYSPVNSLSPSRRSRSPSPRSAYSSDYEGSEDEDDPDLLSMTEDAGGVRDLAIADWARTRILDGHWCSPADQWYGYARPIGGGVRDPGEEPDYESETDDDEPLESGQSRHRIKVPATHPCPWTLSRPSSPSSLPSPTDDSHPRLSTVRSQAPPSFGLCEQAFRAFSKQLRQILLPGMNNIVRRLVIESANGIGGAWVDPAVRASKMSLEDVLAELRTPGVWFDGVDWAAGGLDIGGKREDDSLSSTSASTRSDGSHTTSPVLSTTTLHTTPSPPPSHSEEKEHEPATTTATARPKPPHVVIPIPVSPVLESPKLLHPIPYVPVTLTQMAQYSLEAFKQVWREACAPLYHCRCSVCERAMVKANVAAGNPVTPQVRPAHQNEPQARAPRPQSQQPPEHENPSEIVLEEVRVPRNKVAKEEEEEEIEEEEELYEDEEEESEEEQCELTNPRSQTHTVTPRKRSSGDLEAENAATGDPIEVPRTSTPPKRPRTDSNRAVDDRVRRGESVAPIPTPRQRKRSSEELDVGNDSPSRGDSLQKRLRVEESSPGSHSAPRALSVSPSEVDHADGYGRKGFVDAGDGDFSCLRTGLVNGGELDGLYVFEEP</sequence>
<feature type="region of interest" description="Disordered" evidence="1">
    <location>
        <begin position="515"/>
        <end position="585"/>
    </location>
</feature>
<protein>
    <submittedName>
        <fullName evidence="2">Uncharacterized protein</fullName>
    </submittedName>
</protein>
<gene>
    <name evidence="2" type="ORF">EV702DRAFT_1123086</name>
</gene>
<feature type="compositionally biased region" description="Basic and acidic residues" evidence="1">
    <location>
        <begin position="968"/>
        <end position="977"/>
    </location>
</feature>
<dbReference type="AlphaFoldDB" id="A0A9P7D0J2"/>
<keyword evidence="3" id="KW-1185">Reference proteome</keyword>
<proteinExistence type="predicted"/>
<feature type="compositionally biased region" description="Low complexity" evidence="1">
    <location>
        <begin position="1"/>
        <end position="35"/>
    </location>
</feature>
<feature type="compositionally biased region" description="Acidic residues" evidence="1">
    <location>
        <begin position="852"/>
        <end position="877"/>
    </location>
</feature>
<dbReference type="OrthoDB" id="3158970at2759"/>
<feature type="compositionally biased region" description="Polar residues" evidence="1">
    <location>
        <begin position="879"/>
        <end position="889"/>
    </location>
</feature>
<feature type="compositionally biased region" description="Acidic residues" evidence="1">
    <location>
        <begin position="462"/>
        <end position="471"/>
    </location>
</feature>
<feature type="compositionally biased region" description="Basic and acidic residues" evidence="1">
    <location>
        <begin position="922"/>
        <end position="938"/>
    </location>
</feature>
<feature type="region of interest" description="Disordered" evidence="1">
    <location>
        <begin position="803"/>
        <end position="1010"/>
    </location>
</feature>
<feature type="compositionally biased region" description="Acidic residues" evidence="1">
    <location>
        <begin position="523"/>
        <end position="537"/>
    </location>
</feature>
<dbReference type="EMBL" id="JABBWD010000040">
    <property type="protein sequence ID" value="KAG1774587.1"/>
    <property type="molecule type" value="Genomic_DNA"/>
</dbReference>
<reference evidence="2" key="1">
    <citation type="journal article" date="2020" name="New Phytol.">
        <title>Comparative genomics reveals dynamic genome evolution in host specialist ectomycorrhizal fungi.</title>
        <authorList>
            <person name="Lofgren L.A."/>
            <person name="Nguyen N.H."/>
            <person name="Vilgalys R."/>
            <person name="Ruytinx J."/>
            <person name="Liao H.L."/>
            <person name="Branco S."/>
            <person name="Kuo A."/>
            <person name="LaButti K."/>
            <person name="Lipzen A."/>
            <person name="Andreopoulos W."/>
            <person name="Pangilinan J."/>
            <person name="Riley R."/>
            <person name="Hundley H."/>
            <person name="Na H."/>
            <person name="Barry K."/>
            <person name="Grigoriev I.V."/>
            <person name="Stajich J.E."/>
            <person name="Kennedy P.G."/>
        </authorList>
    </citation>
    <scope>NUCLEOTIDE SEQUENCE</scope>
    <source>
        <strain evidence="2">DOB743</strain>
    </source>
</reference>
<feature type="compositionally biased region" description="Basic and acidic residues" evidence="1">
    <location>
        <begin position="829"/>
        <end position="844"/>
    </location>
</feature>
<name>A0A9P7D0J2_9AGAM</name>
<evidence type="ECO:0000313" key="3">
    <source>
        <dbReference type="Proteomes" id="UP000714275"/>
    </source>
</evidence>
<feature type="compositionally biased region" description="Low complexity" evidence="1">
    <location>
        <begin position="557"/>
        <end position="571"/>
    </location>
</feature>
<evidence type="ECO:0000256" key="1">
    <source>
        <dbReference type="SAM" id="MobiDB-lite"/>
    </source>
</evidence>
<feature type="compositionally biased region" description="Basic and acidic residues" evidence="1">
    <location>
        <begin position="995"/>
        <end position="1007"/>
    </location>
</feature>
<feature type="compositionally biased region" description="Low complexity" evidence="1">
    <location>
        <begin position="437"/>
        <end position="461"/>
    </location>
</feature>
<dbReference type="Proteomes" id="UP000714275">
    <property type="component" value="Unassembled WGS sequence"/>
</dbReference>
<accession>A0A9P7D0J2</accession>
<feature type="region of interest" description="Disordered" evidence="1">
    <location>
        <begin position="309"/>
        <end position="331"/>
    </location>
</feature>
<feature type="compositionally biased region" description="Low complexity" evidence="1">
    <location>
        <begin position="720"/>
        <end position="732"/>
    </location>
</feature>
<feature type="compositionally biased region" description="Low complexity" evidence="1">
    <location>
        <begin position="319"/>
        <end position="331"/>
    </location>
</feature>
<feature type="region of interest" description="Disordered" evidence="1">
    <location>
        <begin position="404"/>
        <end position="476"/>
    </location>
</feature>
<feature type="region of interest" description="Disordered" evidence="1">
    <location>
        <begin position="668"/>
        <end position="732"/>
    </location>
</feature>
<feature type="compositionally biased region" description="Low complexity" evidence="1">
    <location>
        <begin position="677"/>
        <end position="704"/>
    </location>
</feature>
<comment type="caution">
    <text evidence="2">The sequence shown here is derived from an EMBL/GenBank/DDBJ whole genome shotgun (WGS) entry which is preliminary data.</text>
</comment>
<feature type="compositionally biased region" description="Low complexity" evidence="1">
    <location>
        <begin position="816"/>
        <end position="828"/>
    </location>
</feature>
<organism evidence="2 3">
    <name type="scientific">Suillus placidus</name>
    <dbReference type="NCBI Taxonomy" id="48579"/>
    <lineage>
        <taxon>Eukaryota</taxon>
        <taxon>Fungi</taxon>
        <taxon>Dikarya</taxon>
        <taxon>Basidiomycota</taxon>
        <taxon>Agaricomycotina</taxon>
        <taxon>Agaricomycetes</taxon>
        <taxon>Agaricomycetidae</taxon>
        <taxon>Boletales</taxon>
        <taxon>Suillineae</taxon>
        <taxon>Suillaceae</taxon>
        <taxon>Suillus</taxon>
    </lineage>
</organism>
<evidence type="ECO:0000313" key="2">
    <source>
        <dbReference type="EMBL" id="KAG1774587.1"/>
    </source>
</evidence>
<feature type="region of interest" description="Disordered" evidence="1">
    <location>
        <begin position="1"/>
        <end position="36"/>
    </location>
</feature>